<dbReference type="AlphaFoldDB" id="A0A183STZ8"/>
<evidence type="ECO:0000313" key="1">
    <source>
        <dbReference type="EMBL" id="VDL94081.1"/>
    </source>
</evidence>
<keyword evidence="2" id="KW-1185">Reference proteome</keyword>
<dbReference type="EMBL" id="UYSU01034264">
    <property type="protein sequence ID" value="VDL94081.1"/>
    <property type="molecule type" value="Genomic_DNA"/>
</dbReference>
<reference evidence="1 2" key="2">
    <citation type="submission" date="2018-11" db="EMBL/GenBank/DDBJ databases">
        <authorList>
            <consortium name="Pathogen Informatics"/>
        </authorList>
    </citation>
    <scope>NUCLEOTIDE SEQUENCE [LARGE SCALE GENOMIC DNA]</scope>
    <source>
        <strain evidence="1 2">NST_G2</strain>
    </source>
</reference>
<dbReference type="OrthoDB" id="6311379at2759"/>
<sequence>MDCSRRQARYGLHTPTVEKVPVSSVGDADPRVLITVGVHQHSREHEAEEGGGQYAALLHSFGLCKCFGYRLVFSDARRHPSMRLTQYEREQLRTAEFLH</sequence>
<gene>
    <name evidence="1" type="ORF">SSLN_LOCUS7696</name>
</gene>
<evidence type="ECO:0000313" key="3">
    <source>
        <dbReference type="WBParaSite" id="SSLN_0000798601-mRNA-1"/>
    </source>
</evidence>
<accession>A0A183STZ8</accession>
<proteinExistence type="predicted"/>
<protein>
    <submittedName>
        <fullName evidence="1 3">Uncharacterized protein</fullName>
    </submittedName>
</protein>
<evidence type="ECO:0000313" key="2">
    <source>
        <dbReference type="Proteomes" id="UP000275846"/>
    </source>
</evidence>
<organism evidence="3">
    <name type="scientific">Schistocephalus solidus</name>
    <name type="common">Tapeworm</name>
    <dbReference type="NCBI Taxonomy" id="70667"/>
    <lineage>
        <taxon>Eukaryota</taxon>
        <taxon>Metazoa</taxon>
        <taxon>Spiralia</taxon>
        <taxon>Lophotrochozoa</taxon>
        <taxon>Platyhelminthes</taxon>
        <taxon>Cestoda</taxon>
        <taxon>Eucestoda</taxon>
        <taxon>Diphyllobothriidea</taxon>
        <taxon>Diphyllobothriidae</taxon>
        <taxon>Schistocephalus</taxon>
    </lineage>
</organism>
<reference evidence="3" key="1">
    <citation type="submission" date="2016-06" db="UniProtKB">
        <authorList>
            <consortium name="WormBaseParasite"/>
        </authorList>
    </citation>
    <scope>IDENTIFICATION</scope>
</reference>
<dbReference type="Proteomes" id="UP000275846">
    <property type="component" value="Unassembled WGS sequence"/>
</dbReference>
<dbReference type="WBParaSite" id="SSLN_0000798601-mRNA-1">
    <property type="protein sequence ID" value="SSLN_0000798601-mRNA-1"/>
    <property type="gene ID" value="SSLN_0000798601"/>
</dbReference>
<name>A0A183STZ8_SCHSO</name>